<evidence type="ECO:0000256" key="3">
    <source>
        <dbReference type="PROSITE-ProRule" id="PRU00023"/>
    </source>
</evidence>
<accession>A0ABM0JL34</accession>
<evidence type="ECO:0000256" key="2">
    <source>
        <dbReference type="ARBA" id="ARBA00023043"/>
    </source>
</evidence>
<feature type="region of interest" description="Disordered" evidence="5">
    <location>
        <begin position="178"/>
        <end position="207"/>
    </location>
</feature>
<dbReference type="Pfam" id="PF12796">
    <property type="entry name" value="Ank_2"/>
    <property type="match status" value="2"/>
</dbReference>
<dbReference type="Proteomes" id="UP000694888">
    <property type="component" value="Unplaced"/>
</dbReference>
<feature type="compositionally biased region" description="Basic and acidic residues" evidence="5">
    <location>
        <begin position="190"/>
        <end position="203"/>
    </location>
</feature>
<gene>
    <name evidence="7" type="primary">LOC101849199</name>
</gene>
<dbReference type="InterPro" id="IPR002110">
    <property type="entry name" value="Ankyrin_rpt"/>
</dbReference>
<dbReference type="SMART" id="SM00248">
    <property type="entry name" value="ANK"/>
    <property type="match status" value="5"/>
</dbReference>
<keyword evidence="6" id="KW-1185">Reference proteome</keyword>
<feature type="repeat" description="ANK" evidence="3">
    <location>
        <begin position="1112"/>
        <end position="1144"/>
    </location>
</feature>
<feature type="region of interest" description="Disordered" evidence="5">
    <location>
        <begin position="575"/>
        <end position="596"/>
    </location>
</feature>
<dbReference type="PROSITE" id="PS50297">
    <property type="entry name" value="ANK_REP_REGION"/>
    <property type="match status" value="1"/>
</dbReference>
<feature type="compositionally biased region" description="Low complexity" evidence="5">
    <location>
        <begin position="458"/>
        <end position="471"/>
    </location>
</feature>
<evidence type="ECO:0000256" key="4">
    <source>
        <dbReference type="SAM" id="Coils"/>
    </source>
</evidence>
<evidence type="ECO:0000256" key="1">
    <source>
        <dbReference type="ARBA" id="ARBA00022737"/>
    </source>
</evidence>
<feature type="region of interest" description="Disordered" evidence="5">
    <location>
        <begin position="984"/>
        <end position="1047"/>
    </location>
</feature>
<feature type="region of interest" description="Disordered" evidence="5">
    <location>
        <begin position="94"/>
        <end position="166"/>
    </location>
</feature>
<evidence type="ECO:0000256" key="5">
    <source>
        <dbReference type="SAM" id="MobiDB-lite"/>
    </source>
</evidence>
<dbReference type="SUPFAM" id="SSF48403">
    <property type="entry name" value="Ankyrin repeat"/>
    <property type="match status" value="1"/>
</dbReference>
<protein>
    <submittedName>
        <fullName evidence="7">Histone-lysine N-methyltransferase 2D</fullName>
    </submittedName>
</protein>
<evidence type="ECO:0000313" key="7">
    <source>
        <dbReference type="RefSeq" id="XP_005096230.2"/>
    </source>
</evidence>
<dbReference type="GeneID" id="101849199"/>
<dbReference type="PROSITE" id="PS50088">
    <property type="entry name" value="ANK_REPEAT"/>
    <property type="match status" value="1"/>
</dbReference>
<feature type="region of interest" description="Disordered" evidence="5">
    <location>
        <begin position="1297"/>
        <end position="1320"/>
    </location>
</feature>
<dbReference type="Gene3D" id="1.25.40.20">
    <property type="entry name" value="Ankyrin repeat-containing domain"/>
    <property type="match status" value="1"/>
</dbReference>
<organism evidence="6 7">
    <name type="scientific">Aplysia californica</name>
    <name type="common">California sea hare</name>
    <dbReference type="NCBI Taxonomy" id="6500"/>
    <lineage>
        <taxon>Eukaryota</taxon>
        <taxon>Metazoa</taxon>
        <taxon>Spiralia</taxon>
        <taxon>Lophotrochozoa</taxon>
        <taxon>Mollusca</taxon>
        <taxon>Gastropoda</taxon>
        <taxon>Heterobranchia</taxon>
        <taxon>Euthyneura</taxon>
        <taxon>Tectipleura</taxon>
        <taxon>Aplysiida</taxon>
        <taxon>Aplysioidea</taxon>
        <taxon>Aplysiidae</taxon>
        <taxon>Aplysia</taxon>
    </lineage>
</organism>
<feature type="compositionally biased region" description="Pro residues" evidence="5">
    <location>
        <begin position="646"/>
        <end position="658"/>
    </location>
</feature>
<evidence type="ECO:0000313" key="6">
    <source>
        <dbReference type="Proteomes" id="UP000694888"/>
    </source>
</evidence>
<feature type="region of interest" description="Disordered" evidence="5">
    <location>
        <begin position="723"/>
        <end position="765"/>
    </location>
</feature>
<feature type="region of interest" description="Disordered" evidence="5">
    <location>
        <begin position="615"/>
        <end position="666"/>
    </location>
</feature>
<feature type="compositionally biased region" description="Basic and acidic residues" evidence="5">
    <location>
        <begin position="123"/>
        <end position="144"/>
    </location>
</feature>
<keyword evidence="2 3" id="KW-0040">ANK repeat</keyword>
<feature type="coiled-coil region" evidence="4">
    <location>
        <begin position="508"/>
        <end position="543"/>
    </location>
</feature>
<feature type="region of interest" description="Disordered" evidence="5">
    <location>
        <begin position="456"/>
        <end position="488"/>
    </location>
</feature>
<feature type="compositionally biased region" description="Polar residues" evidence="5">
    <location>
        <begin position="1013"/>
        <end position="1026"/>
    </location>
</feature>
<sequence>MKYSKINGDNVTSVIVKGKFSMVHTNLKDTGLTVATRDQEKVNPKVDLEKMPVQKCAGDGSEVDELAVKIQQTCRIDPDDQQQQQLTEGLAKLSIGLEGKEEKQEPLPAKTRRAPAEDDEREEVAAEKSSQQEDGEKKKEVEEEKKEEEEEKKEEEEEEVEKEDSCRRMIKLDAPVCAAEEEKDETTEEAALKQDGHGSKLNERGPSLGVPAQGYTSGGFQYVNAQGYIPCVNKYAEQQQEFYPVMPKNFPDYSNFQQAGPGQATLAKREMDMQEMYHEPLKFVRPQAGDMTLPEFVGNNLNQPANEMPPLVVTRKVSNVFQKQMSGGTVYTADDTPCSPEQIVPGGEAFLCAAGSGGQPEWSSGGGSNMDSLELPTSWDNVMNIPIDVDELLGVENLPAKEQQQQQMQLKAAADGGRMMGLVGVGADGDSMVGGSPGGQYPPNNQMSPPMVCPGRRAGQSAGQHQPQHQQVMASPQQGAAVMQQTSTGLPPVRSLRPAPGVLHGQFVQQQHQMVQQQQQQMVQQQQQLVQQQQQTFQQQQQQQQQQYLNALPIANRGGKLQQYVAQQHQQVLQTQQQQQQRNSFNSSGSGDAVVTTAAGGGQKAYIANLDDPGYASDLSPAHDSSSSPTPSPASVMTASPAPSGASPPRPNYSPPPSNMSVMSADSGLTADDMTDYHSGFIDKNLETLNDALHIASMDLLEKRIELSCSRQAAVMSSQQTGMMSPPQAAAMSPQQTSVMSPQQTSMMSPPQTSMMSPPQTGMMSPPQTGMMSPPQTGMMSPPQTGMMSPQQTAVMSPQQAGMGPNVPKMEEICPDPQEAPSQKRNGKPLQPPHTRQPMGVAVAATAGVVNGNSPHAACSAPVMVGGGSNNGPMVHPADVANLNLNGVDKKSAKNKISNVMMPPQQLQQHQRPLVNGAGPMQPAVMPGTTLVISQPTATPPVVNKDGKIAIPPWPANKTRTEQGGCLMGPLFIVSPVTPAPSKPRYAPIAPKAPSDPASGDAVNGPRPVGDRQSMTSPPGSATNGGSPRAPQDKGKGQGRKKPVPPAQMVNLARRVVADMKRADIDKIDKDGDTNLHIAVSDVDVDHYMVQALLERLVREELTPMIDRQNNLGQTPLYLAVSTNHPEKVRCLLHHNADVNPFAKRMHPTGVVEQSAAIHCASSNGQSYLATLNALMTAPDINLNLVNSEGHTGLHCAILSHGKCTPSGVIDSVPIIQALINAGADPNLQVQKNGKTALMYALESGDLDLIERTFQLVDPLKLPGFLKTQSFDSNSCLKIAANLKRKLDAAGQQRLQNALKPPTHRGQSSPFSTPSPPQSS</sequence>
<feature type="compositionally biased region" description="Low complexity" evidence="5">
    <location>
        <begin position="616"/>
        <end position="645"/>
    </location>
</feature>
<dbReference type="PANTHER" id="PTHR24124">
    <property type="entry name" value="ANKYRIN REPEAT FAMILY A"/>
    <property type="match status" value="1"/>
</dbReference>
<keyword evidence="1" id="KW-0677">Repeat</keyword>
<feature type="compositionally biased region" description="Polar residues" evidence="5">
    <location>
        <begin position="472"/>
        <end position="488"/>
    </location>
</feature>
<dbReference type="PANTHER" id="PTHR24124:SF14">
    <property type="entry name" value="CHROMOSOME UNDETERMINED SCAFFOLD_25, WHOLE GENOME SHOTGUN SEQUENCE"/>
    <property type="match status" value="1"/>
</dbReference>
<reference evidence="7" key="1">
    <citation type="submission" date="2025-08" db="UniProtKB">
        <authorList>
            <consortium name="RefSeq"/>
        </authorList>
    </citation>
    <scope>IDENTIFICATION</scope>
</reference>
<keyword evidence="4" id="KW-0175">Coiled coil</keyword>
<feature type="region of interest" description="Disordered" evidence="5">
    <location>
        <begin position="811"/>
        <end position="836"/>
    </location>
</feature>
<name>A0ABM0JL34_APLCA</name>
<feature type="compositionally biased region" description="Acidic residues" evidence="5">
    <location>
        <begin position="179"/>
        <end position="188"/>
    </location>
</feature>
<dbReference type="InterPro" id="IPR036770">
    <property type="entry name" value="Ankyrin_rpt-contain_sf"/>
</dbReference>
<feature type="compositionally biased region" description="Acidic residues" evidence="5">
    <location>
        <begin position="145"/>
        <end position="162"/>
    </location>
</feature>
<feature type="compositionally biased region" description="Low complexity" evidence="5">
    <location>
        <begin position="732"/>
        <end position="761"/>
    </location>
</feature>
<proteinExistence type="predicted"/>
<dbReference type="RefSeq" id="XP_005096230.2">
    <property type="nucleotide sequence ID" value="XM_005096173.3"/>
</dbReference>